<evidence type="ECO:0000259" key="6">
    <source>
        <dbReference type="PROSITE" id="PS50893"/>
    </source>
</evidence>
<dbReference type="AlphaFoldDB" id="A0A369BYD2"/>
<feature type="domain" description="ABC transporter" evidence="6">
    <location>
        <begin position="4"/>
        <end position="235"/>
    </location>
</feature>
<dbReference type="InterPro" id="IPR027417">
    <property type="entry name" value="P-loop_NTPase"/>
</dbReference>
<evidence type="ECO:0000256" key="3">
    <source>
        <dbReference type="ARBA" id="ARBA00022458"/>
    </source>
</evidence>
<dbReference type="SMART" id="SM00382">
    <property type="entry name" value="AAA"/>
    <property type="match status" value="1"/>
</dbReference>
<sequence length="239" mass="26278">MAAIDIEGLVRDYPGGLRALDGVSLTVAEGEIFGLLGVNGAGKSTLIKVITTLLRPTAGRVRVLGRDPRREAVAVKRRLGVVPQENNLDNELTVRRNLEFHCRYAGLPRRDFAPRVERWLETLELAAKADARIMQLSGGTRRKVMLAKAFLTAPRLLVLDEPTSGLDPAVRTRVWRAITEFRAGGGTVFLSSHDLDEVERLCDRTAVLHDGRLQEVARPAGVRTDRVVEAAFRRAVGEG</sequence>
<dbReference type="GO" id="GO:0016887">
    <property type="term" value="F:ATP hydrolysis activity"/>
    <property type="evidence" value="ECO:0007669"/>
    <property type="project" value="InterPro"/>
</dbReference>
<comment type="similarity">
    <text evidence="1">Belongs to the ABC transporter superfamily.</text>
</comment>
<organism evidence="7 8">
    <name type="scientific">Thioalbus denitrificans</name>
    <dbReference type="NCBI Taxonomy" id="547122"/>
    <lineage>
        <taxon>Bacteria</taxon>
        <taxon>Pseudomonadati</taxon>
        <taxon>Pseudomonadota</taxon>
        <taxon>Gammaproteobacteria</taxon>
        <taxon>Chromatiales</taxon>
        <taxon>Ectothiorhodospiraceae</taxon>
        <taxon>Thioalbus</taxon>
    </lineage>
</organism>
<reference evidence="7 8" key="1">
    <citation type="submission" date="2018-07" db="EMBL/GenBank/DDBJ databases">
        <title>Genomic Encyclopedia of Type Strains, Phase IV (KMG-IV): sequencing the most valuable type-strain genomes for metagenomic binning, comparative biology and taxonomic classification.</title>
        <authorList>
            <person name="Goeker M."/>
        </authorList>
    </citation>
    <scope>NUCLEOTIDE SEQUENCE [LARGE SCALE GENOMIC DNA]</scope>
    <source>
        <strain evidence="7 8">DSM 26407</strain>
    </source>
</reference>
<evidence type="ECO:0000313" key="7">
    <source>
        <dbReference type="EMBL" id="RCX26331.1"/>
    </source>
</evidence>
<protein>
    <submittedName>
        <fullName evidence="7">ABC-2 type transport system ATP-binding protein</fullName>
    </submittedName>
</protein>
<dbReference type="Proteomes" id="UP000252707">
    <property type="component" value="Unassembled WGS sequence"/>
</dbReference>
<evidence type="ECO:0000256" key="5">
    <source>
        <dbReference type="ARBA" id="ARBA00022840"/>
    </source>
</evidence>
<dbReference type="Pfam" id="PF00005">
    <property type="entry name" value="ABC_tran"/>
    <property type="match status" value="1"/>
</dbReference>
<dbReference type="CDD" id="cd03263">
    <property type="entry name" value="ABC_subfamily_A"/>
    <property type="match status" value="1"/>
</dbReference>
<dbReference type="SUPFAM" id="SSF52540">
    <property type="entry name" value="P-loop containing nucleoside triphosphate hydrolases"/>
    <property type="match status" value="1"/>
</dbReference>
<evidence type="ECO:0000313" key="8">
    <source>
        <dbReference type="Proteomes" id="UP000252707"/>
    </source>
</evidence>
<name>A0A369BYD2_9GAMM</name>
<evidence type="ECO:0000256" key="2">
    <source>
        <dbReference type="ARBA" id="ARBA00022448"/>
    </source>
</evidence>
<keyword evidence="4" id="KW-0547">Nucleotide-binding</keyword>
<dbReference type="EMBL" id="QPJY01000010">
    <property type="protein sequence ID" value="RCX26331.1"/>
    <property type="molecule type" value="Genomic_DNA"/>
</dbReference>
<proteinExistence type="inferred from homology"/>
<dbReference type="GO" id="GO:0005524">
    <property type="term" value="F:ATP binding"/>
    <property type="evidence" value="ECO:0007669"/>
    <property type="project" value="UniProtKB-KW"/>
</dbReference>
<comment type="caution">
    <text evidence="7">The sequence shown here is derived from an EMBL/GenBank/DDBJ whole genome shotgun (WGS) entry which is preliminary data.</text>
</comment>
<dbReference type="InterPro" id="IPR050763">
    <property type="entry name" value="ABC_transporter_ATP-binding"/>
</dbReference>
<gene>
    <name evidence="7" type="ORF">DFQ59_11041</name>
</gene>
<dbReference type="InterPro" id="IPR003439">
    <property type="entry name" value="ABC_transporter-like_ATP-bd"/>
</dbReference>
<evidence type="ECO:0000256" key="1">
    <source>
        <dbReference type="ARBA" id="ARBA00005417"/>
    </source>
</evidence>
<dbReference type="PANTHER" id="PTHR42711:SF5">
    <property type="entry name" value="ABC TRANSPORTER ATP-BINDING PROTEIN NATA"/>
    <property type="match status" value="1"/>
</dbReference>
<dbReference type="RefSeq" id="WP_211314975.1">
    <property type="nucleotide sequence ID" value="NZ_QPJY01000010.1"/>
</dbReference>
<dbReference type="PANTHER" id="PTHR42711">
    <property type="entry name" value="ABC TRANSPORTER ATP-BINDING PROTEIN"/>
    <property type="match status" value="1"/>
</dbReference>
<dbReference type="Gene3D" id="3.40.50.300">
    <property type="entry name" value="P-loop containing nucleotide triphosphate hydrolases"/>
    <property type="match status" value="1"/>
</dbReference>
<dbReference type="InterPro" id="IPR003593">
    <property type="entry name" value="AAA+_ATPase"/>
</dbReference>
<keyword evidence="8" id="KW-1185">Reference proteome</keyword>
<evidence type="ECO:0000256" key="4">
    <source>
        <dbReference type="ARBA" id="ARBA00022741"/>
    </source>
</evidence>
<keyword evidence="5 7" id="KW-0067">ATP-binding</keyword>
<keyword evidence="2" id="KW-0813">Transport</keyword>
<dbReference type="PROSITE" id="PS50893">
    <property type="entry name" value="ABC_TRANSPORTER_2"/>
    <property type="match status" value="1"/>
</dbReference>
<keyword evidence="3" id="KW-0536">Nodulation</keyword>
<accession>A0A369BYD2</accession>